<dbReference type="AlphaFoldDB" id="M1DGH4"/>
<dbReference type="EnsemblPlants" id="PGSC0003DMT400088678">
    <property type="protein sequence ID" value="PGSC0003DMT400088678"/>
    <property type="gene ID" value="PGSC0003DMG400038249"/>
</dbReference>
<evidence type="ECO:0000313" key="2">
    <source>
        <dbReference type="EnsemblPlants" id="PGSC0003DMT400088678"/>
    </source>
</evidence>
<protein>
    <submittedName>
        <fullName evidence="2">Glycosyltransferase</fullName>
    </submittedName>
</protein>
<accession>M1DGH4</accession>
<name>M1DGH4_SOLTU</name>
<sequence>MESSNWTVKSIKRQIEMLNSEENSRVFVNTFEALKFDALKILNHVTMVGIEPSIPSSFLDNNTFRADMIEISSKNYMDWLNSKDKGSIIYIAFDSYSKISNQLMEEIGQRLMKCGRPFLWVIREGQDKDKMEDKLSCKDELEK</sequence>
<dbReference type="Proteomes" id="UP000011115">
    <property type="component" value="Unassembled WGS sequence"/>
</dbReference>
<organism evidence="2 3">
    <name type="scientific">Solanum tuberosum</name>
    <name type="common">Potato</name>
    <dbReference type="NCBI Taxonomy" id="4113"/>
    <lineage>
        <taxon>Eukaryota</taxon>
        <taxon>Viridiplantae</taxon>
        <taxon>Streptophyta</taxon>
        <taxon>Embryophyta</taxon>
        <taxon>Tracheophyta</taxon>
        <taxon>Spermatophyta</taxon>
        <taxon>Magnoliopsida</taxon>
        <taxon>eudicotyledons</taxon>
        <taxon>Gunneridae</taxon>
        <taxon>Pentapetalae</taxon>
        <taxon>asterids</taxon>
        <taxon>lamiids</taxon>
        <taxon>Solanales</taxon>
        <taxon>Solanaceae</taxon>
        <taxon>Solanoideae</taxon>
        <taxon>Solaneae</taxon>
        <taxon>Solanum</taxon>
    </lineage>
</organism>
<dbReference type="PANTHER" id="PTHR11926">
    <property type="entry name" value="GLUCOSYL/GLUCURONOSYL TRANSFERASES"/>
    <property type="match status" value="1"/>
</dbReference>
<dbReference type="Gramene" id="PGSC0003DMT400088678">
    <property type="protein sequence ID" value="PGSC0003DMT400088678"/>
    <property type="gene ID" value="PGSC0003DMG400038249"/>
</dbReference>
<evidence type="ECO:0000313" key="3">
    <source>
        <dbReference type="Proteomes" id="UP000011115"/>
    </source>
</evidence>
<comment type="similarity">
    <text evidence="1">Belongs to the UDP-glycosyltransferase family.</text>
</comment>
<dbReference type="PaxDb" id="4113-PGSC0003DMT400088678"/>
<proteinExistence type="inferred from homology"/>
<evidence type="ECO:0000256" key="1">
    <source>
        <dbReference type="ARBA" id="ARBA00009995"/>
    </source>
</evidence>
<dbReference type="HOGENOM" id="CLU_121677_0_0_1"/>
<dbReference type="InParanoid" id="M1DGH4"/>
<dbReference type="PANTHER" id="PTHR11926:SF1510">
    <property type="entry name" value="GLYCOSYLTRANSFERASE"/>
    <property type="match status" value="1"/>
</dbReference>
<dbReference type="Gene3D" id="3.40.50.2000">
    <property type="entry name" value="Glycogen Phosphorylase B"/>
    <property type="match status" value="2"/>
</dbReference>
<reference evidence="2" key="2">
    <citation type="submission" date="2015-06" db="UniProtKB">
        <authorList>
            <consortium name="EnsemblPlants"/>
        </authorList>
    </citation>
    <scope>IDENTIFICATION</scope>
    <source>
        <strain evidence="2">DM1-3 516 R44</strain>
    </source>
</reference>
<dbReference type="eggNOG" id="KOG1192">
    <property type="taxonomic scope" value="Eukaryota"/>
</dbReference>
<keyword evidence="3" id="KW-1185">Reference proteome</keyword>
<dbReference type="SUPFAM" id="SSF53756">
    <property type="entry name" value="UDP-Glycosyltransferase/glycogen phosphorylase"/>
    <property type="match status" value="1"/>
</dbReference>
<reference evidence="3" key="1">
    <citation type="journal article" date="2011" name="Nature">
        <title>Genome sequence and analysis of the tuber crop potato.</title>
        <authorList>
            <consortium name="The Potato Genome Sequencing Consortium"/>
        </authorList>
    </citation>
    <scope>NUCLEOTIDE SEQUENCE [LARGE SCALE GENOMIC DNA]</scope>
    <source>
        <strain evidence="3">cv. DM1-3 516 R44</strain>
    </source>
</reference>